<proteinExistence type="predicted"/>
<sequence length="121" mass="14042">MFHIEKNDNSIKPLKGRSFSELGFKERKHLQERIAKYPSCLDEDLLIIQKKLAGFSDTNDEGTFLRLHEFHAPRSGVESKVRRKVIALESIKEVLEYVRYDRMAFQTAFGQIQAIEKSGNQ</sequence>
<organism evidence="1 2">
    <name type="scientific">Actibacterium lipolyticum</name>
    <dbReference type="NCBI Taxonomy" id="1524263"/>
    <lineage>
        <taxon>Bacteria</taxon>
        <taxon>Pseudomonadati</taxon>
        <taxon>Pseudomonadota</taxon>
        <taxon>Alphaproteobacteria</taxon>
        <taxon>Rhodobacterales</taxon>
        <taxon>Roseobacteraceae</taxon>
        <taxon>Actibacterium</taxon>
    </lineage>
</organism>
<dbReference type="Proteomes" id="UP000202922">
    <property type="component" value="Unassembled WGS sequence"/>
</dbReference>
<dbReference type="AlphaFoldDB" id="A0A238L9I9"/>
<dbReference type="RefSeq" id="WP_093968732.1">
    <property type="nucleotide sequence ID" value="NZ_FXYE01000003.1"/>
</dbReference>
<dbReference type="EMBL" id="FXYE01000003">
    <property type="protein sequence ID" value="SMX51032.1"/>
    <property type="molecule type" value="Genomic_DNA"/>
</dbReference>
<gene>
    <name evidence="1" type="ORF">COL8621_03562</name>
</gene>
<name>A0A238L9I9_9RHOB</name>
<evidence type="ECO:0000313" key="2">
    <source>
        <dbReference type="Proteomes" id="UP000202922"/>
    </source>
</evidence>
<accession>A0A238L9I9</accession>
<dbReference type="OrthoDB" id="570199at2"/>
<keyword evidence="2" id="KW-1185">Reference proteome</keyword>
<reference evidence="2" key="1">
    <citation type="submission" date="2017-05" db="EMBL/GenBank/DDBJ databases">
        <authorList>
            <person name="Rodrigo-Torres L."/>
            <person name="Arahal R. D."/>
            <person name="Lucena T."/>
        </authorList>
    </citation>
    <scope>NUCLEOTIDE SEQUENCE [LARGE SCALE GENOMIC DNA]</scope>
    <source>
        <strain evidence="2">CECT 8621</strain>
    </source>
</reference>
<protein>
    <submittedName>
        <fullName evidence="1">Uncharacterized protein</fullName>
    </submittedName>
</protein>
<evidence type="ECO:0000313" key="1">
    <source>
        <dbReference type="EMBL" id="SMX51032.1"/>
    </source>
</evidence>